<sequence>IIFKYSPVYDQNWKEWIKIYKRKTGKYPTTNQILSYIKKVEKLWRKDEKKILEELSNVTGLKWRSEFIYCYVVGRCIPFSDPLTLPVYDKYPDDFIDTLIHELIHQLFIQKGNKKKTEKAWNYIDRKYKEESHKTRIHIPLHAIHSHMYLKSFNEKRLNRDIRLISHLPDYKKAWEIVQKEGYQKIIKEFTKRVK</sequence>
<proteinExistence type="predicted"/>
<comment type="caution">
    <text evidence="1">The sequence shown here is derived from an EMBL/GenBank/DDBJ whole genome shotgun (WGS) entry which is preliminary data.</text>
</comment>
<evidence type="ECO:0008006" key="3">
    <source>
        <dbReference type="Google" id="ProtNLM"/>
    </source>
</evidence>
<protein>
    <recommendedName>
        <fullName evidence="3">SprT-like domain-containing protein</fullName>
    </recommendedName>
</protein>
<reference evidence="2" key="1">
    <citation type="submission" date="2017-09" db="EMBL/GenBank/DDBJ databases">
        <title>Depth-based differentiation of microbial function through sediment-hosted aquifers and enrichment of novel symbionts in the deep terrestrial subsurface.</title>
        <authorList>
            <person name="Probst A.J."/>
            <person name="Ladd B."/>
            <person name="Jarett J.K."/>
            <person name="Geller-Mcgrath D.E."/>
            <person name="Sieber C.M.K."/>
            <person name="Emerson J.B."/>
            <person name="Anantharaman K."/>
            <person name="Thomas B.C."/>
            <person name="Malmstrom R."/>
            <person name="Stieglmeier M."/>
            <person name="Klingl A."/>
            <person name="Woyke T."/>
            <person name="Ryan C.M."/>
            <person name="Banfield J.F."/>
        </authorList>
    </citation>
    <scope>NUCLEOTIDE SEQUENCE [LARGE SCALE GENOMIC DNA]</scope>
</reference>
<organism evidence="1 2">
    <name type="scientific">candidate division WWE3 bacterium CG_4_9_14_0_2_um_filter_48_10</name>
    <dbReference type="NCBI Taxonomy" id="1975078"/>
    <lineage>
        <taxon>Bacteria</taxon>
        <taxon>Katanobacteria</taxon>
    </lineage>
</organism>
<dbReference type="AlphaFoldDB" id="A0A2M8EIM9"/>
<feature type="non-terminal residue" evidence="1">
    <location>
        <position position="1"/>
    </location>
</feature>
<name>A0A2M8EIM9_UNCKA</name>
<dbReference type="Proteomes" id="UP000228781">
    <property type="component" value="Unassembled WGS sequence"/>
</dbReference>
<evidence type="ECO:0000313" key="2">
    <source>
        <dbReference type="Proteomes" id="UP000228781"/>
    </source>
</evidence>
<evidence type="ECO:0000313" key="1">
    <source>
        <dbReference type="EMBL" id="PJC22558.1"/>
    </source>
</evidence>
<gene>
    <name evidence="1" type="ORF">CO059_02300</name>
</gene>
<dbReference type="EMBL" id="PFSK01000032">
    <property type="protein sequence ID" value="PJC22558.1"/>
    <property type="molecule type" value="Genomic_DNA"/>
</dbReference>
<accession>A0A2M8EIM9</accession>